<sequence length="567" mass="61722">MKIYQKRILNARFYCGFSVIGLAIPLPAPALANACREPSAIQQNIANSTIQLASWVDAPQTLIPKLVQDLGPWLAAYLNPPPTPNLHVRAKQARVPIMMYHDILPQKQVFFDVTPQELATHLELMRSHQLTPISLAQLVTHLRTGIPLPKKPILLTFDDGYSGHYQYVYPLLKKYGYPATFSIYTSNIGKNTGRPHVSWEQLRQMAADPLVTIAAHSVTHPADLRDLSEAELRFEIAESKRILETQLGISIDYFTYPAGKYDSRVTRFVGQAGYKAALTMDDSADRFAGESESLLAIARIGQSRLKHAIAGAWGGSQLPAWGVKFDFTTDISVQTTTIDSSRFILITGGKPITIHAKSRYQVPQILVGSPAIAAVDGGFFSLKSLDSNVMIGPVLSHSGKFVPGNNSENRKLNGRPLVLINSQAVKFVAFNSQQHNTLAGLNAALPNVTDSFVAAAWLVKDSQPQPASTFGSLFDYDAARHRAFWGINQLGQPTIGVSTKLIDSVSLGIALAQAGLRDAVMLDSGASTSLAYKGESLVGYTPRPVPHVVALIPPQTMTQSDCVMASR</sequence>
<dbReference type="Proteomes" id="UP000185984">
    <property type="component" value="Unassembled WGS sequence"/>
</dbReference>
<dbReference type="OrthoDB" id="9778320at2"/>
<dbReference type="SUPFAM" id="SSF88713">
    <property type="entry name" value="Glycoside hydrolase/deacetylase"/>
    <property type="match status" value="1"/>
</dbReference>
<dbReference type="Gene3D" id="3.20.20.370">
    <property type="entry name" value="Glycoside hydrolase/deacetylase"/>
    <property type="match status" value="1"/>
</dbReference>
<reference evidence="5 6" key="1">
    <citation type="submission" date="2016-11" db="EMBL/GenBank/DDBJ databases">
        <title>Draft Genome Sequences of Nine Cyanobacterial Strains from Diverse Habitats.</title>
        <authorList>
            <person name="Zhu T."/>
            <person name="Hou S."/>
            <person name="Lu X."/>
            <person name="Hess W.R."/>
        </authorList>
    </citation>
    <scope>NUCLEOTIDE SEQUENCE [LARGE SCALE GENOMIC DNA]</scope>
    <source>
        <strain evidence="5 6">5.2 s.c.1</strain>
    </source>
</reference>
<dbReference type="RefSeq" id="WP_073547661.1">
    <property type="nucleotide sequence ID" value="NZ_CAWMVK010000001.1"/>
</dbReference>
<dbReference type="AlphaFoldDB" id="A0A1U7HZT2"/>
<comment type="caution">
    <text evidence="5">The sequence shown here is derived from an EMBL/GenBank/DDBJ whole genome shotgun (WGS) entry which is preliminary data.</text>
</comment>
<dbReference type="InterPro" id="IPR011330">
    <property type="entry name" value="Glyco_hydro/deAcase_b/a-brl"/>
</dbReference>
<dbReference type="InterPro" id="IPR002509">
    <property type="entry name" value="NODB_dom"/>
</dbReference>
<evidence type="ECO:0000256" key="1">
    <source>
        <dbReference type="ARBA" id="ARBA00004613"/>
    </source>
</evidence>
<dbReference type="GO" id="GO:0016810">
    <property type="term" value="F:hydrolase activity, acting on carbon-nitrogen (but not peptide) bonds"/>
    <property type="evidence" value="ECO:0007669"/>
    <property type="project" value="InterPro"/>
</dbReference>
<comment type="subcellular location">
    <subcellularLocation>
        <location evidence="1">Secreted</location>
    </subcellularLocation>
</comment>
<evidence type="ECO:0000259" key="4">
    <source>
        <dbReference type="PROSITE" id="PS51677"/>
    </source>
</evidence>
<organism evidence="5 6">
    <name type="scientific">Chroogloeocystis siderophila 5.2 s.c.1</name>
    <dbReference type="NCBI Taxonomy" id="247279"/>
    <lineage>
        <taxon>Bacteria</taxon>
        <taxon>Bacillati</taxon>
        <taxon>Cyanobacteriota</taxon>
        <taxon>Cyanophyceae</taxon>
        <taxon>Oscillatoriophycideae</taxon>
        <taxon>Chroococcales</taxon>
        <taxon>Chroococcaceae</taxon>
        <taxon>Chroogloeocystis</taxon>
    </lineage>
</organism>
<protein>
    <submittedName>
        <fullName evidence="5">Polysaccharide deacetylase</fullName>
    </submittedName>
</protein>
<keyword evidence="6" id="KW-1185">Reference proteome</keyword>
<dbReference type="GO" id="GO:0005576">
    <property type="term" value="C:extracellular region"/>
    <property type="evidence" value="ECO:0007669"/>
    <property type="project" value="UniProtKB-SubCell"/>
</dbReference>
<dbReference type="Pfam" id="PF01522">
    <property type="entry name" value="Polysacc_deac_1"/>
    <property type="match status" value="1"/>
</dbReference>
<dbReference type="PROSITE" id="PS51677">
    <property type="entry name" value="NODB"/>
    <property type="match status" value="1"/>
</dbReference>
<dbReference type="CDD" id="cd10918">
    <property type="entry name" value="CE4_NodB_like_5s_6s"/>
    <property type="match status" value="1"/>
</dbReference>
<dbReference type="InterPro" id="IPR018711">
    <property type="entry name" value="NAGPA"/>
</dbReference>
<dbReference type="STRING" id="247279.NIES1031_00830"/>
<accession>A0A1U7HZT2</accession>
<proteinExistence type="predicted"/>
<dbReference type="EMBL" id="MRCC01000001">
    <property type="protein sequence ID" value="OKH29175.1"/>
    <property type="molecule type" value="Genomic_DNA"/>
</dbReference>
<dbReference type="GO" id="GO:0005975">
    <property type="term" value="P:carbohydrate metabolic process"/>
    <property type="evidence" value="ECO:0007669"/>
    <property type="project" value="InterPro"/>
</dbReference>
<evidence type="ECO:0000256" key="3">
    <source>
        <dbReference type="SAM" id="SignalP"/>
    </source>
</evidence>
<evidence type="ECO:0000256" key="2">
    <source>
        <dbReference type="ARBA" id="ARBA00022729"/>
    </source>
</evidence>
<feature type="chain" id="PRO_5012075319" evidence="3">
    <location>
        <begin position="33"/>
        <end position="567"/>
    </location>
</feature>
<evidence type="ECO:0000313" key="5">
    <source>
        <dbReference type="EMBL" id="OKH29175.1"/>
    </source>
</evidence>
<feature type="signal peptide" evidence="3">
    <location>
        <begin position="1"/>
        <end position="32"/>
    </location>
</feature>
<gene>
    <name evidence="5" type="ORF">NIES1031_00830</name>
</gene>
<dbReference type="Pfam" id="PF09992">
    <property type="entry name" value="NAGPA"/>
    <property type="match status" value="1"/>
</dbReference>
<dbReference type="InterPro" id="IPR051398">
    <property type="entry name" value="Polysacch_Deacetylase"/>
</dbReference>
<name>A0A1U7HZT2_9CHRO</name>
<evidence type="ECO:0000313" key="6">
    <source>
        <dbReference type="Proteomes" id="UP000185984"/>
    </source>
</evidence>
<keyword evidence="2 3" id="KW-0732">Signal</keyword>
<dbReference type="PANTHER" id="PTHR34216:SF3">
    <property type="entry name" value="POLY-BETA-1,6-N-ACETYL-D-GLUCOSAMINE N-DEACETYLASE"/>
    <property type="match status" value="1"/>
</dbReference>
<feature type="domain" description="NodB homology" evidence="4">
    <location>
        <begin position="151"/>
        <end position="355"/>
    </location>
</feature>
<dbReference type="PANTHER" id="PTHR34216">
    <property type="match status" value="1"/>
</dbReference>